<reference evidence="7" key="1">
    <citation type="submission" date="2016-10" db="EMBL/GenBank/DDBJ databases">
        <title>Sequence of Gallionella enrichment culture.</title>
        <authorList>
            <person name="Poehlein A."/>
            <person name="Muehling M."/>
            <person name="Daniel R."/>
        </authorList>
    </citation>
    <scope>NUCLEOTIDE SEQUENCE</scope>
</reference>
<dbReference type="GO" id="GO:0003872">
    <property type="term" value="F:6-phosphofructokinase activity"/>
    <property type="evidence" value="ECO:0007669"/>
    <property type="project" value="UniProtKB-EC"/>
</dbReference>
<dbReference type="GO" id="GO:0005524">
    <property type="term" value="F:ATP binding"/>
    <property type="evidence" value="ECO:0007669"/>
    <property type="project" value="UniProtKB-KW"/>
</dbReference>
<feature type="domain" description="Carbohydrate kinase PfkB" evidence="6">
    <location>
        <begin position="13"/>
        <end position="294"/>
    </location>
</feature>
<evidence type="ECO:0000256" key="3">
    <source>
        <dbReference type="ARBA" id="ARBA00022741"/>
    </source>
</evidence>
<dbReference type="EC" id="2.7.1.11" evidence="7"/>
<dbReference type="PROSITE" id="PS00584">
    <property type="entry name" value="PFKB_KINASES_2"/>
    <property type="match status" value="1"/>
</dbReference>
<sequence length="313" mass="32344">MSALPPIVTLTLNPSVDVTYEIETLVDDRKVHADAYRYDPGGNGVNVARALSRLQVPAHACFVAAGEVGQLLQRLLQRQVANAHALWVDGETRINVTLEQRTPGAQYEVIGVGPRLDADVLARMTQTVEGLAGGGYAVLTGSLPPGLPADTYTRLAAGLATRGARVVLDMQGDALRAVLASRPFLIKPNRYELEQLVGRALPTLDAVRDAACGVQAAGVEHVCVSLGADGALLAHPHGVWHGRAPRVAVRSTVGAGDSMLAGLVAALARGDDAGDALRLGLACGSGTAAQPGTELFDAAALPALLADAAVERG</sequence>
<dbReference type="PANTHER" id="PTHR46566">
    <property type="entry name" value="1-PHOSPHOFRUCTOKINASE-RELATED"/>
    <property type="match status" value="1"/>
</dbReference>
<keyword evidence="5" id="KW-0067">ATP-binding</keyword>
<evidence type="ECO:0000313" key="7">
    <source>
        <dbReference type="EMBL" id="OIQ76576.1"/>
    </source>
</evidence>
<comment type="similarity">
    <text evidence="1">Belongs to the carbohydrate kinase PfkB family.</text>
</comment>
<dbReference type="InterPro" id="IPR011611">
    <property type="entry name" value="PfkB_dom"/>
</dbReference>
<dbReference type="InterPro" id="IPR002173">
    <property type="entry name" value="Carboh/pur_kinase_PfkB_CS"/>
</dbReference>
<comment type="caution">
    <text evidence="7">The sequence shown here is derived from an EMBL/GenBank/DDBJ whole genome shotgun (WGS) entry which is preliminary data.</text>
</comment>
<organism evidence="7">
    <name type="scientific">mine drainage metagenome</name>
    <dbReference type="NCBI Taxonomy" id="410659"/>
    <lineage>
        <taxon>unclassified sequences</taxon>
        <taxon>metagenomes</taxon>
        <taxon>ecological metagenomes</taxon>
    </lineage>
</organism>
<dbReference type="GO" id="GO:0005829">
    <property type="term" value="C:cytosol"/>
    <property type="evidence" value="ECO:0007669"/>
    <property type="project" value="TreeGrafter"/>
</dbReference>
<dbReference type="InterPro" id="IPR029056">
    <property type="entry name" value="Ribokinase-like"/>
</dbReference>
<evidence type="ECO:0000256" key="4">
    <source>
        <dbReference type="ARBA" id="ARBA00022777"/>
    </source>
</evidence>
<proteinExistence type="inferred from homology"/>
<dbReference type="SUPFAM" id="SSF53613">
    <property type="entry name" value="Ribokinase-like"/>
    <property type="match status" value="1"/>
</dbReference>
<accession>A0A1J5Q014</accession>
<dbReference type="AlphaFoldDB" id="A0A1J5Q014"/>
<dbReference type="InterPro" id="IPR017583">
    <property type="entry name" value="Tagatose/fructose_Pkinase"/>
</dbReference>
<dbReference type="PANTHER" id="PTHR46566:SF2">
    <property type="entry name" value="ATP-DEPENDENT 6-PHOSPHOFRUCTOKINASE ISOZYME 2"/>
    <property type="match status" value="1"/>
</dbReference>
<dbReference type="FunFam" id="3.40.1190.20:FF:000001">
    <property type="entry name" value="Phosphofructokinase"/>
    <property type="match status" value="1"/>
</dbReference>
<dbReference type="Pfam" id="PF00294">
    <property type="entry name" value="PfkB"/>
    <property type="match status" value="1"/>
</dbReference>
<dbReference type="NCBIfam" id="TIGR03168">
    <property type="entry name" value="1-PFK"/>
    <property type="match status" value="1"/>
</dbReference>
<evidence type="ECO:0000256" key="2">
    <source>
        <dbReference type="ARBA" id="ARBA00022679"/>
    </source>
</evidence>
<gene>
    <name evidence="7" type="primary">pfkB_4</name>
    <name evidence="7" type="ORF">GALL_417380</name>
</gene>
<name>A0A1J5Q014_9ZZZZ</name>
<evidence type="ECO:0000256" key="5">
    <source>
        <dbReference type="ARBA" id="ARBA00022840"/>
    </source>
</evidence>
<dbReference type="EMBL" id="MLJW01001831">
    <property type="protein sequence ID" value="OIQ76576.1"/>
    <property type="molecule type" value="Genomic_DNA"/>
</dbReference>
<dbReference type="Gene3D" id="3.40.1190.20">
    <property type="match status" value="1"/>
</dbReference>
<dbReference type="CDD" id="cd01164">
    <property type="entry name" value="FruK_PfkB_like"/>
    <property type="match status" value="1"/>
</dbReference>
<protein>
    <submittedName>
        <fullName evidence="7">6-phosphofructokinase isozyme 2</fullName>
        <ecNumber evidence="7">2.7.1.11</ecNumber>
    </submittedName>
</protein>
<dbReference type="PIRSF" id="PIRSF000535">
    <property type="entry name" value="1PFK/6PFK/LacC"/>
    <property type="match status" value="1"/>
</dbReference>
<keyword evidence="2 7" id="KW-0808">Transferase</keyword>
<keyword evidence="3" id="KW-0547">Nucleotide-binding</keyword>
<evidence type="ECO:0000256" key="1">
    <source>
        <dbReference type="ARBA" id="ARBA00010688"/>
    </source>
</evidence>
<evidence type="ECO:0000259" key="6">
    <source>
        <dbReference type="Pfam" id="PF00294"/>
    </source>
</evidence>
<keyword evidence="4 7" id="KW-0418">Kinase</keyword>